<comment type="caution">
    <text evidence="1">The sequence shown here is derived from an EMBL/GenBank/DDBJ whole genome shotgun (WGS) entry which is preliminary data.</text>
</comment>
<dbReference type="Proteomes" id="UP000603227">
    <property type="component" value="Unassembled WGS sequence"/>
</dbReference>
<name>A0A919GIU0_9ACTN</name>
<gene>
    <name evidence="1" type="ORF">GCM10017771_14860</name>
</gene>
<dbReference type="EMBL" id="BNAT01000004">
    <property type="protein sequence ID" value="GHH84753.1"/>
    <property type="molecule type" value="Genomic_DNA"/>
</dbReference>
<dbReference type="SUPFAM" id="SSF53335">
    <property type="entry name" value="S-adenosyl-L-methionine-dependent methyltransferases"/>
    <property type="match status" value="1"/>
</dbReference>
<reference evidence="1" key="2">
    <citation type="submission" date="2020-09" db="EMBL/GenBank/DDBJ databases">
        <authorList>
            <person name="Sun Q."/>
            <person name="Zhou Y."/>
        </authorList>
    </citation>
    <scope>NUCLEOTIDE SEQUENCE</scope>
    <source>
        <strain evidence="1">CGMCC 4.7403</strain>
    </source>
</reference>
<dbReference type="AlphaFoldDB" id="A0A919GIU0"/>
<reference evidence="1" key="1">
    <citation type="journal article" date="2014" name="Int. J. Syst. Evol. Microbiol.">
        <title>Complete genome sequence of Corynebacterium casei LMG S-19264T (=DSM 44701T), isolated from a smear-ripened cheese.</title>
        <authorList>
            <consortium name="US DOE Joint Genome Institute (JGI-PGF)"/>
            <person name="Walter F."/>
            <person name="Albersmeier A."/>
            <person name="Kalinowski J."/>
            <person name="Ruckert C."/>
        </authorList>
    </citation>
    <scope>NUCLEOTIDE SEQUENCE</scope>
    <source>
        <strain evidence="1">CGMCC 4.7403</strain>
    </source>
</reference>
<evidence type="ECO:0000313" key="1">
    <source>
        <dbReference type="EMBL" id="GHH84753.1"/>
    </source>
</evidence>
<proteinExistence type="predicted"/>
<evidence type="ECO:0000313" key="2">
    <source>
        <dbReference type="Proteomes" id="UP000603227"/>
    </source>
</evidence>
<dbReference type="Pfam" id="PF24675">
    <property type="entry name" value="NpmA"/>
    <property type="match status" value="1"/>
</dbReference>
<sequence>MQIVQGKKLGTMSEDEFRQLVLDSSRVIIDVGTGDARTAYRTARENPGWLVVGLDPAWQRMSQTSVRSRRKAVKGGASNLILVNASIEMPPQELISVADELLVLMPWGKLLHGLVRGDHDIWSGLRAVAKSNATLTATVGTSIWREPVPRDIQGLPELTRPYVEEVLAGRTSQCGWKITRFQLVKGEEGAAVSSSWARRLESSSSEVLAHLAAVVTEPEQ</sequence>
<dbReference type="Gene3D" id="3.40.50.150">
    <property type="entry name" value="Vaccinia Virus protein VP39"/>
    <property type="match status" value="1"/>
</dbReference>
<organism evidence="1 2">
    <name type="scientific">Streptomyces capitiformicae</name>
    <dbReference type="NCBI Taxonomy" id="2014920"/>
    <lineage>
        <taxon>Bacteria</taxon>
        <taxon>Bacillati</taxon>
        <taxon>Actinomycetota</taxon>
        <taxon>Actinomycetes</taxon>
        <taxon>Kitasatosporales</taxon>
        <taxon>Streptomycetaceae</taxon>
        <taxon>Streptomyces</taxon>
    </lineage>
</organism>
<protein>
    <recommendedName>
        <fullName evidence="3">rRNA methyltransferase</fullName>
    </recommendedName>
</protein>
<accession>A0A919GIU0</accession>
<dbReference type="InterPro" id="IPR029063">
    <property type="entry name" value="SAM-dependent_MTases_sf"/>
</dbReference>
<dbReference type="InterPro" id="IPR056262">
    <property type="entry name" value="NpmA"/>
</dbReference>
<evidence type="ECO:0008006" key="3">
    <source>
        <dbReference type="Google" id="ProtNLM"/>
    </source>
</evidence>
<keyword evidence="2" id="KW-1185">Reference proteome</keyword>